<name>A0A518G0B3_9BACT</name>
<feature type="region of interest" description="Disordered" evidence="1">
    <location>
        <begin position="751"/>
        <end position="770"/>
    </location>
</feature>
<dbReference type="SUPFAM" id="SSF52317">
    <property type="entry name" value="Class I glutamine amidotransferase-like"/>
    <property type="match status" value="1"/>
</dbReference>
<dbReference type="PANTHER" id="PTHR37464:SF1">
    <property type="entry name" value="BLL2463 PROTEIN"/>
    <property type="match status" value="1"/>
</dbReference>
<reference evidence="4 5" key="1">
    <citation type="submission" date="2019-02" db="EMBL/GenBank/DDBJ databases">
        <title>Deep-cultivation of Planctomycetes and their phenomic and genomic characterization uncovers novel biology.</title>
        <authorList>
            <person name="Wiegand S."/>
            <person name="Jogler M."/>
            <person name="Boedeker C."/>
            <person name="Pinto D."/>
            <person name="Vollmers J."/>
            <person name="Rivas-Marin E."/>
            <person name="Kohn T."/>
            <person name="Peeters S.H."/>
            <person name="Heuer A."/>
            <person name="Rast P."/>
            <person name="Oberbeckmann S."/>
            <person name="Bunk B."/>
            <person name="Jeske O."/>
            <person name="Meyerdierks A."/>
            <person name="Storesund J.E."/>
            <person name="Kallscheuer N."/>
            <person name="Luecker S."/>
            <person name="Lage O.M."/>
            <person name="Pohl T."/>
            <person name="Merkel B.J."/>
            <person name="Hornburger P."/>
            <person name="Mueller R.-W."/>
            <person name="Bruemmer F."/>
            <person name="Labrenz M."/>
            <person name="Spormann A.M."/>
            <person name="Op den Camp H."/>
            <person name="Overmann J."/>
            <person name="Amann R."/>
            <person name="Jetten M.S.M."/>
            <person name="Mascher T."/>
            <person name="Medema M.H."/>
            <person name="Devos D.P."/>
            <person name="Kaster A.-K."/>
            <person name="Ovreas L."/>
            <person name="Rohde M."/>
            <person name="Galperin M.Y."/>
            <person name="Jogler C."/>
        </authorList>
    </citation>
    <scope>NUCLEOTIDE SEQUENCE [LARGE SCALE GENOMIC DNA]</scope>
    <source>
        <strain evidence="4 5">Q31a</strain>
    </source>
</reference>
<evidence type="ECO:0000256" key="1">
    <source>
        <dbReference type="SAM" id="MobiDB-lite"/>
    </source>
</evidence>
<dbReference type="Proteomes" id="UP000318017">
    <property type="component" value="Chromosome"/>
</dbReference>
<dbReference type="InterPro" id="IPR024163">
    <property type="entry name" value="Aerotolerance_reg_N"/>
</dbReference>
<evidence type="ECO:0000313" key="5">
    <source>
        <dbReference type="Proteomes" id="UP000318017"/>
    </source>
</evidence>
<dbReference type="KEGG" id="ahel:Q31a_02850"/>
<dbReference type="InterPro" id="IPR029062">
    <property type="entry name" value="Class_I_gatase-like"/>
</dbReference>
<accession>A0A518G0B3</accession>
<dbReference type="OrthoDB" id="7052926at2"/>
<feature type="transmembrane region" description="Helical" evidence="2">
    <location>
        <begin position="6"/>
        <end position="24"/>
    </location>
</feature>
<dbReference type="Gene3D" id="3.40.50.880">
    <property type="match status" value="1"/>
</dbReference>
<dbReference type="NCBIfam" id="TIGR02226">
    <property type="entry name" value="two_anch"/>
    <property type="match status" value="1"/>
</dbReference>
<organism evidence="4 5">
    <name type="scientific">Aureliella helgolandensis</name>
    <dbReference type="NCBI Taxonomy" id="2527968"/>
    <lineage>
        <taxon>Bacteria</taxon>
        <taxon>Pseudomonadati</taxon>
        <taxon>Planctomycetota</taxon>
        <taxon>Planctomycetia</taxon>
        <taxon>Pirellulales</taxon>
        <taxon>Pirellulaceae</taxon>
        <taxon>Aureliella</taxon>
    </lineage>
</organism>
<dbReference type="RefSeq" id="WP_145072859.1">
    <property type="nucleotide sequence ID" value="NZ_CP036298.1"/>
</dbReference>
<gene>
    <name evidence="4" type="ORF">Q31a_02850</name>
</gene>
<dbReference type="EMBL" id="CP036298">
    <property type="protein sequence ID" value="QDV22006.1"/>
    <property type="molecule type" value="Genomic_DNA"/>
</dbReference>
<dbReference type="AlphaFoldDB" id="A0A518G0B3"/>
<feature type="transmembrane region" description="Helical" evidence="2">
    <location>
        <begin position="59"/>
        <end position="78"/>
    </location>
</feature>
<evidence type="ECO:0000256" key="2">
    <source>
        <dbReference type="SAM" id="Phobius"/>
    </source>
</evidence>
<proteinExistence type="predicted"/>
<dbReference type="InterPro" id="IPR011933">
    <property type="entry name" value="Double_TM_dom"/>
</dbReference>
<evidence type="ECO:0000259" key="3">
    <source>
        <dbReference type="Pfam" id="PF07584"/>
    </source>
</evidence>
<dbReference type="Pfam" id="PF07584">
    <property type="entry name" value="BatA"/>
    <property type="match status" value="1"/>
</dbReference>
<keyword evidence="5" id="KW-1185">Reference proteome</keyword>
<keyword evidence="2" id="KW-0472">Membrane</keyword>
<sequence>MNFLNASLLAGVAAMTIPLVIHLLNRTSTQTVPWGAMHLLDAALETNTKRMRWESWPLLLVRCLIPILLALALARPVLTSFKSSGSNGPLAIFLVADTSPSMEVATPPEAPSSAGIAPAQLQVRRLQEVVTAFPEADIMLLPPLSQASKAPSLAMQPPSRLLRDIESLPNSWDRLNVFETLSNAIQIAQAHPAGNRKLLICSDFQHADWQDLTPLQINSLHSQLNTIEPPISIHLLPIPPRLSTRSNLAIEIEHHQSDPVFLASPIRLSPILRNFGPRALPSVAVQISIDGAAFERRLVEIDAGSEIQIDFACSFKAIGWHYVEFSVEDPEGLLCDNSAFEVVEVVEPAKVLLVDATRNRTPLPTAPNDPSLPSHYLTTALAPFTSSETSRNHFSVEVVHASQWIIDPSGKYQAIALLGASLADTHALAASPIADSPSSPTLPATQLERMQSARPRGDKEAGLAVAQTQWLSNYVANGGGLLVIPGVWESNPLQDSQPPAGLVNAPSERMLLSSELASSLGLNRSTTSIPDINLRHWLPIGPALLMGAEPTTRTWLSLSDGSPLVVSREWERGRILQFGFGVDDSWSDLPLRGIFVPLMQRLFAHAIARDQATSYFRCGDWRQLPIALRDGECLASPIASAFNPSSRKTIFPGVYRVQASSNSASNATRLFAAFTPPQESNLAPYGGQELRRLAEQLGGTIVESTQALQAEAEVERNGREIWRWCIAVLIALLLIELLLIQSTLGRQLMEQSQGQQASENRHSTSVRGTT</sequence>
<evidence type="ECO:0000313" key="4">
    <source>
        <dbReference type="EMBL" id="QDV22006.1"/>
    </source>
</evidence>
<keyword evidence="2" id="KW-0812">Transmembrane</keyword>
<feature type="domain" description="Aerotolerance regulator N-terminal" evidence="3">
    <location>
        <begin position="1"/>
        <end position="76"/>
    </location>
</feature>
<dbReference type="PANTHER" id="PTHR37464">
    <property type="entry name" value="BLL2463 PROTEIN"/>
    <property type="match status" value="1"/>
</dbReference>
<keyword evidence="2" id="KW-1133">Transmembrane helix</keyword>
<protein>
    <recommendedName>
        <fullName evidence="3">Aerotolerance regulator N-terminal domain-containing protein</fullName>
    </recommendedName>
</protein>